<accession>A0A096H4I3</accession>
<dbReference type="Proteomes" id="UP000029553">
    <property type="component" value="Unassembled WGS sequence"/>
</dbReference>
<gene>
    <name evidence="2" type="ORF">P353_03580</name>
</gene>
<feature type="transmembrane region" description="Helical" evidence="1">
    <location>
        <begin position="174"/>
        <end position="200"/>
    </location>
</feature>
<dbReference type="RefSeq" id="WP_034365195.1">
    <property type="nucleotide sequence ID" value="NZ_AWOR01000001.1"/>
</dbReference>
<protein>
    <recommendedName>
        <fullName evidence="4">Transmembrane protein</fullName>
    </recommendedName>
</protein>
<keyword evidence="1" id="KW-0472">Membrane</keyword>
<keyword evidence="1" id="KW-0812">Transmembrane</keyword>
<evidence type="ECO:0000256" key="1">
    <source>
        <dbReference type="SAM" id="Phobius"/>
    </source>
</evidence>
<keyword evidence="1" id="KW-1133">Transmembrane helix</keyword>
<evidence type="ECO:0008006" key="4">
    <source>
        <dbReference type="Google" id="ProtNLM"/>
    </source>
</evidence>
<comment type="caution">
    <text evidence="2">The sequence shown here is derived from an EMBL/GenBank/DDBJ whole genome shotgun (WGS) entry which is preliminary data.</text>
</comment>
<feature type="transmembrane region" description="Helical" evidence="1">
    <location>
        <begin position="67"/>
        <end position="89"/>
    </location>
</feature>
<name>A0A096H4I3_COMTE</name>
<sequence>MSRQSRQTRRRSASWTRVQLGRDQHMRRRLQKRHWLRLHAALTGGLSLAAMSLISLCLLHAGVHSMGLRYGLALACGYLLYLLLVRLWAGCMLRRDWDTGDAGADVSGSSGKSGGADTADTAGFESGQGGSYGGGGAGGHWDDGAAVPDIAPASSGLELPDVDVSGLDALDEGAVVLVPVLLIFAVLLVAVTGMGSLVWLVFGADLFLTVAVEVAFALLMTRTLYVVEREGWLPAALRISWKPVLGALVAAVALGLLADWLFPQADTLAQVLRSL</sequence>
<evidence type="ECO:0000313" key="3">
    <source>
        <dbReference type="Proteomes" id="UP000029553"/>
    </source>
</evidence>
<organism evidence="2 3">
    <name type="scientific">Comamonas testosteroni</name>
    <name type="common">Pseudomonas testosteroni</name>
    <dbReference type="NCBI Taxonomy" id="285"/>
    <lineage>
        <taxon>Bacteria</taxon>
        <taxon>Pseudomonadati</taxon>
        <taxon>Pseudomonadota</taxon>
        <taxon>Betaproteobacteria</taxon>
        <taxon>Burkholderiales</taxon>
        <taxon>Comamonadaceae</taxon>
        <taxon>Comamonas</taxon>
    </lineage>
</organism>
<feature type="transmembrane region" description="Helical" evidence="1">
    <location>
        <begin position="35"/>
        <end position="61"/>
    </location>
</feature>
<dbReference type="AlphaFoldDB" id="A0A096H4I3"/>
<feature type="transmembrane region" description="Helical" evidence="1">
    <location>
        <begin position="206"/>
        <end position="227"/>
    </location>
</feature>
<reference evidence="2 3" key="1">
    <citation type="submission" date="2013-09" db="EMBL/GenBank/DDBJ databases">
        <title>High correlation between genotypes and phenotypes of environmental bacteria Comamonas testosteroni strains.</title>
        <authorList>
            <person name="Liu L."/>
            <person name="Zhu W."/>
            <person name="Xia X."/>
            <person name="Xu B."/>
            <person name="Luo M."/>
            <person name="Wang G."/>
        </authorList>
    </citation>
    <scope>NUCLEOTIDE SEQUENCE [LARGE SCALE GENOMIC DNA]</scope>
    <source>
        <strain evidence="2 3">JL40</strain>
    </source>
</reference>
<dbReference type="EMBL" id="AWOR01000001">
    <property type="protein sequence ID" value="KGH32345.1"/>
    <property type="molecule type" value="Genomic_DNA"/>
</dbReference>
<proteinExistence type="predicted"/>
<evidence type="ECO:0000313" key="2">
    <source>
        <dbReference type="EMBL" id="KGH32345.1"/>
    </source>
</evidence>
<feature type="transmembrane region" description="Helical" evidence="1">
    <location>
        <begin position="239"/>
        <end position="262"/>
    </location>
</feature>